<evidence type="ECO:0000313" key="2">
    <source>
        <dbReference type="Proteomes" id="UP000199580"/>
    </source>
</evidence>
<dbReference type="AlphaFoldDB" id="A0A1G8WZI9"/>
<sequence>MEHLRQLVSERKKQRNKAQFACAFMDDVFEVQMRCKFKHIKSKYPSDLANKKMLTFCRLAF</sequence>
<gene>
    <name evidence="1" type="ORF">SAMN04487935_1999</name>
</gene>
<evidence type="ECO:0000313" key="1">
    <source>
        <dbReference type="EMBL" id="SDJ83496.1"/>
    </source>
</evidence>
<name>A0A1G8WZI9_9FLAO</name>
<dbReference type="Proteomes" id="UP000199580">
    <property type="component" value="Unassembled WGS sequence"/>
</dbReference>
<accession>A0A1G8WZI9</accession>
<proteinExistence type="predicted"/>
<organism evidence="1 2">
    <name type="scientific">Flavobacterium noncentrifugens</name>
    <dbReference type="NCBI Taxonomy" id="1128970"/>
    <lineage>
        <taxon>Bacteria</taxon>
        <taxon>Pseudomonadati</taxon>
        <taxon>Bacteroidota</taxon>
        <taxon>Flavobacteriia</taxon>
        <taxon>Flavobacteriales</taxon>
        <taxon>Flavobacteriaceae</taxon>
        <taxon>Flavobacterium</taxon>
    </lineage>
</organism>
<keyword evidence="2" id="KW-1185">Reference proteome</keyword>
<reference evidence="1 2" key="1">
    <citation type="submission" date="2016-10" db="EMBL/GenBank/DDBJ databases">
        <authorList>
            <person name="de Groot N.N."/>
        </authorList>
    </citation>
    <scope>NUCLEOTIDE SEQUENCE [LARGE SCALE GENOMIC DNA]</scope>
    <source>
        <strain evidence="1 2">CGMCC 1.10076</strain>
    </source>
</reference>
<dbReference type="EMBL" id="FNEZ01000002">
    <property type="protein sequence ID" value="SDJ83496.1"/>
    <property type="molecule type" value="Genomic_DNA"/>
</dbReference>
<protein>
    <submittedName>
        <fullName evidence="1">Uncharacterized protein</fullName>
    </submittedName>
</protein>